<proteinExistence type="predicted"/>
<accession>X1F7G9</accession>
<reference evidence="1" key="1">
    <citation type="journal article" date="2014" name="Front. Microbiol.">
        <title>High frequency of phylogenetically diverse reductive dehalogenase-homologous genes in deep subseafloor sedimentary metagenomes.</title>
        <authorList>
            <person name="Kawai M."/>
            <person name="Futagami T."/>
            <person name="Toyoda A."/>
            <person name="Takaki Y."/>
            <person name="Nishi S."/>
            <person name="Hori S."/>
            <person name="Arai W."/>
            <person name="Tsubouchi T."/>
            <person name="Morono Y."/>
            <person name="Uchiyama I."/>
            <person name="Ito T."/>
            <person name="Fujiyama A."/>
            <person name="Inagaki F."/>
            <person name="Takami H."/>
        </authorList>
    </citation>
    <scope>NUCLEOTIDE SEQUENCE</scope>
    <source>
        <strain evidence="1">Expedition CK06-06</strain>
    </source>
</reference>
<comment type="caution">
    <text evidence="1">The sequence shown here is derived from an EMBL/GenBank/DDBJ whole genome shotgun (WGS) entry which is preliminary data.</text>
</comment>
<dbReference type="EMBL" id="BART01040353">
    <property type="protein sequence ID" value="GAH28485.1"/>
    <property type="molecule type" value="Genomic_DNA"/>
</dbReference>
<name>X1F7G9_9ZZZZ</name>
<protein>
    <submittedName>
        <fullName evidence="1">Uncharacterized protein</fullName>
    </submittedName>
</protein>
<feature type="non-terminal residue" evidence="1">
    <location>
        <position position="70"/>
    </location>
</feature>
<dbReference type="AlphaFoldDB" id="X1F7G9"/>
<organism evidence="1">
    <name type="scientific">marine sediment metagenome</name>
    <dbReference type="NCBI Taxonomy" id="412755"/>
    <lineage>
        <taxon>unclassified sequences</taxon>
        <taxon>metagenomes</taxon>
        <taxon>ecological metagenomes</taxon>
    </lineage>
</organism>
<gene>
    <name evidence="1" type="ORF">S01H4_65742</name>
</gene>
<sequence>MLGVPLISVFILFFGCIQKTPSLVGPSPTCKPEPEKNKVAIVIVKDGIYDTGIISSQISAYYEAVHKDLN</sequence>
<evidence type="ECO:0000313" key="1">
    <source>
        <dbReference type="EMBL" id="GAH28485.1"/>
    </source>
</evidence>